<dbReference type="Proteomes" id="UP000053562">
    <property type="component" value="Unassembled WGS sequence"/>
</dbReference>
<feature type="compositionally biased region" description="Basic residues" evidence="1">
    <location>
        <begin position="115"/>
        <end position="139"/>
    </location>
</feature>
<accession>A0A0J9SIB5</accession>
<dbReference type="OrthoDB" id="9972657at2759"/>
<evidence type="ECO:0008006" key="4">
    <source>
        <dbReference type="Google" id="ProtNLM"/>
    </source>
</evidence>
<proteinExistence type="predicted"/>
<name>A0A0J9SIB5_PLAVI</name>
<gene>
    <name evidence="2" type="ORF">PVIIG_03580</name>
</gene>
<dbReference type="PANTHER" id="PTHR20873">
    <property type="entry name" value="L-SERYL-TRNA(SEC) KINASE"/>
    <property type="match status" value="1"/>
</dbReference>
<evidence type="ECO:0000313" key="3">
    <source>
        <dbReference type="Proteomes" id="UP000053562"/>
    </source>
</evidence>
<evidence type="ECO:0000256" key="1">
    <source>
        <dbReference type="SAM" id="MobiDB-lite"/>
    </source>
</evidence>
<dbReference type="GO" id="GO:0000049">
    <property type="term" value="F:tRNA binding"/>
    <property type="evidence" value="ECO:0007669"/>
    <property type="project" value="TreeGrafter"/>
</dbReference>
<sequence>MNCAFLFYGKPCSGKDTFINLLLRKRKQLQLFLYLFKHLVHKNESYVHLREKVFFIQLIKQYHRIGNRKGKLSTIWGHGGETDRTVSFRFLVQLTKHLLRIWRGSGWDPGAGSKRGTRRRTKRRSKTATRRLTRSAKNGRAKEQLACEAPPRGAPRLHNPTLRKIPQRNPLRRTKLSNQSSNFLLICYLYRQKDQCMCHYRSYLRRNKIKTFNVSLDFIEKQLYRGHPREVTSLSPSKVNQRQLHLLMNKRYTVYGREKHNWGVFYPIVKRTAIKGGHTMLIRGAADQKVKGENIAHMAKGKNIAKGVNMAKRTNIAKGTHIAKPTCANQVKCWRTARRIAYAYCASLMQAQSQRSSSGPRGGMAEHAVILLNDTFHLPSMRKKYYHLCRRYHFNYAQIYLNAPLNMCLERNRRRKKFKPIADKTIVRNHFYHQKYAVRLRGAGQSRSPNRVSVVRGGRKWQKSVFSIQVDSSAPKKLTDVLRLIYNHVDEFRNEAGENQTHKVQEVKRENLPNRVDLLNLMINKIIHEKLKSLPNGITELAVSHAQKRDTQKAAHPLALKIVKALQQRSKRKNECAKKFRVVKLRLLREYRDGKDYFMEDLDHMFVVE</sequence>
<organism evidence="2 3">
    <name type="scientific">Plasmodium vivax India VII</name>
    <dbReference type="NCBI Taxonomy" id="1077284"/>
    <lineage>
        <taxon>Eukaryota</taxon>
        <taxon>Sar</taxon>
        <taxon>Alveolata</taxon>
        <taxon>Apicomplexa</taxon>
        <taxon>Aconoidasida</taxon>
        <taxon>Haemosporida</taxon>
        <taxon>Plasmodiidae</taxon>
        <taxon>Plasmodium</taxon>
        <taxon>Plasmodium (Plasmodium)</taxon>
    </lineage>
</organism>
<dbReference type="PANTHER" id="PTHR20873:SF0">
    <property type="entry name" value="L-SERYL-TRNA(SEC) KINASE"/>
    <property type="match status" value="1"/>
</dbReference>
<dbReference type="EMBL" id="KQ234165">
    <property type="protein sequence ID" value="KMZ82765.1"/>
    <property type="molecule type" value="Genomic_DNA"/>
</dbReference>
<dbReference type="Gene3D" id="3.40.50.300">
    <property type="entry name" value="P-loop containing nucleotide triphosphate hydrolases"/>
    <property type="match status" value="1"/>
</dbReference>
<dbReference type="AlphaFoldDB" id="A0A0J9SIB5"/>
<reference evidence="2 3" key="1">
    <citation type="submission" date="2011-08" db="EMBL/GenBank/DDBJ databases">
        <title>The Genome Sequence of Plasmodium vivax India VII.</title>
        <authorList>
            <consortium name="The Broad Institute Genome Sequencing Platform"/>
            <consortium name="The Broad Institute Genome Sequencing Center for Infectious Disease"/>
            <person name="Neafsey D."/>
            <person name="Carlton J."/>
            <person name="Barnwell J."/>
            <person name="Collins W."/>
            <person name="Escalante A."/>
            <person name="Mullikin J."/>
            <person name="Saul A."/>
            <person name="Guigo R."/>
            <person name="Camara F."/>
            <person name="Young S.K."/>
            <person name="Zeng Q."/>
            <person name="Gargeya S."/>
            <person name="Fitzgerald M."/>
            <person name="Haas B."/>
            <person name="Abouelleil A."/>
            <person name="Alvarado L."/>
            <person name="Arachchi H.M."/>
            <person name="Berlin A."/>
            <person name="Brown A."/>
            <person name="Chapman S.B."/>
            <person name="Chen Z."/>
            <person name="Dunbar C."/>
            <person name="Freedman E."/>
            <person name="Gearin G."/>
            <person name="Gellesch M."/>
            <person name="Goldberg J."/>
            <person name="Griggs A."/>
            <person name="Gujja S."/>
            <person name="Heiman D."/>
            <person name="Howarth C."/>
            <person name="Larson L."/>
            <person name="Lui A."/>
            <person name="MacDonald P.J.P."/>
            <person name="Montmayeur A."/>
            <person name="Murphy C."/>
            <person name="Neiman D."/>
            <person name="Pearson M."/>
            <person name="Priest M."/>
            <person name="Roberts A."/>
            <person name="Saif S."/>
            <person name="Shea T."/>
            <person name="Shenoy N."/>
            <person name="Sisk P."/>
            <person name="Stolte C."/>
            <person name="Sykes S."/>
            <person name="Wortman J."/>
            <person name="Nusbaum C."/>
            <person name="Birren B."/>
        </authorList>
    </citation>
    <scope>NUCLEOTIDE SEQUENCE [LARGE SCALE GENOMIC DNA]</scope>
    <source>
        <strain evidence="2 3">India VII</strain>
    </source>
</reference>
<evidence type="ECO:0000313" key="2">
    <source>
        <dbReference type="EMBL" id="KMZ82765.1"/>
    </source>
</evidence>
<dbReference type="GO" id="GO:0016301">
    <property type="term" value="F:kinase activity"/>
    <property type="evidence" value="ECO:0007669"/>
    <property type="project" value="TreeGrafter"/>
</dbReference>
<feature type="region of interest" description="Disordered" evidence="1">
    <location>
        <begin position="110"/>
        <end position="145"/>
    </location>
</feature>
<dbReference type="InterPro" id="IPR052648">
    <property type="entry name" value="Ser-tRNA(Sec)_kinase"/>
</dbReference>
<dbReference type="InterPro" id="IPR027417">
    <property type="entry name" value="P-loop_NTPase"/>
</dbReference>
<protein>
    <recommendedName>
        <fullName evidence="4">L-seryl-tRNA(Sec) kinase</fullName>
    </recommendedName>
</protein>